<dbReference type="Proteomes" id="UP000285084">
    <property type="component" value="Unassembled WGS sequence"/>
</dbReference>
<organism evidence="2 3">
    <name type="scientific">Fusarium oxysporum</name>
    <name type="common">Fusarium vascular wilt</name>
    <dbReference type="NCBI Taxonomy" id="5507"/>
    <lineage>
        <taxon>Eukaryota</taxon>
        <taxon>Fungi</taxon>
        <taxon>Dikarya</taxon>
        <taxon>Ascomycota</taxon>
        <taxon>Pezizomycotina</taxon>
        <taxon>Sordariomycetes</taxon>
        <taxon>Hypocreomycetidae</taxon>
        <taxon>Hypocreales</taxon>
        <taxon>Nectriaceae</taxon>
        <taxon>Fusarium</taxon>
        <taxon>Fusarium oxysporum species complex</taxon>
    </lineage>
</organism>
<feature type="region of interest" description="Disordered" evidence="1">
    <location>
        <begin position="20"/>
        <end position="56"/>
    </location>
</feature>
<dbReference type="VEuPathDB" id="FungiDB:FOC4_h10017233"/>
<name>A0A420NFQ3_FUSOX</name>
<dbReference type="AlphaFoldDB" id="A0A420NFQ3"/>
<reference evidence="2 3" key="1">
    <citation type="journal article" date="2018" name="Sci. Rep.">
        <title>Characterisation of pathogen-specific regions and novel effector candidates in Fusarium oxysporum f. sp. cepae.</title>
        <authorList>
            <person name="Armitage A.D."/>
            <person name="Taylor A."/>
            <person name="Sobczyk M.K."/>
            <person name="Baxter L."/>
            <person name="Greenfield B.P."/>
            <person name="Bates H.J."/>
            <person name="Wilson F."/>
            <person name="Jackson A.C."/>
            <person name="Ott S."/>
            <person name="Harrison R.J."/>
            <person name="Clarkson J.P."/>
        </authorList>
    </citation>
    <scope>NUCLEOTIDE SEQUENCE [LARGE SCALE GENOMIC DNA]</scope>
    <source>
        <strain evidence="2 3">Fo_A13</strain>
    </source>
</reference>
<accession>A0A420NFQ3</accession>
<dbReference type="EMBL" id="MRCX01000034">
    <property type="protein sequence ID" value="RKK79108.1"/>
    <property type="molecule type" value="Genomic_DNA"/>
</dbReference>
<proteinExistence type="predicted"/>
<evidence type="ECO:0000313" key="3">
    <source>
        <dbReference type="Proteomes" id="UP000285084"/>
    </source>
</evidence>
<comment type="caution">
    <text evidence="2">The sequence shown here is derived from an EMBL/GenBank/DDBJ whole genome shotgun (WGS) entry which is preliminary data.</text>
</comment>
<sequence>MADPDTEIAARVLCSLFKDRGNKETGQSSLPTPSLSPALPTPPLSDDQVHVTVSPSPSQTKILQCLEPAIPPPQCHLPVRLVLDHPSLTPGAKSTHSQLLLSNREGNSQPNRPVLHVRGLFCSNKLPPLPDPDLNPDRQLSYHADGTWEEGAAALSLLLANLPDLRNYEGEMLEMRDSLEENMFELCRLMEHKDGGLPRELVEKTMMYYLEFIFRLAGEGDEQSTILEQELAKMELALSWVSGLIRHWDEHVSTVLFADAMEQNPHHHQRHQGAN</sequence>
<dbReference type="VEuPathDB" id="FungiDB:FOZG_03606"/>
<evidence type="ECO:0000313" key="2">
    <source>
        <dbReference type="EMBL" id="RKK79108.1"/>
    </source>
</evidence>
<evidence type="ECO:0000256" key="1">
    <source>
        <dbReference type="SAM" id="MobiDB-lite"/>
    </source>
</evidence>
<protein>
    <submittedName>
        <fullName evidence="2">Uncharacterized protein</fullName>
    </submittedName>
</protein>
<dbReference type="VEuPathDB" id="FungiDB:FOMG_03682"/>
<gene>
    <name evidence="2" type="ORF">BFJ69_g5081</name>
</gene>
<dbReference type="VEuPathDB" id="FungiDB:FOC1_g10014120"/>
<dbReference type="VEuPathDB" id="FungiDB:FOIG_03240"/>
<feature type="compositionally biased region" description="Low complexity" evidence="1">
    <location>
        <begin position="28"/>
        <end position="38"/>
    </location>
</feature>